<keyword evidence="4 7" id="KW-0808">Transferase</keyword>
<dbReference type="GO" id="GO:0005829">
    <property type="term" value="C:cytosol"/>
    <property type="evidence" value="ECO:0007669"/>
    <property type="project" value="TreeGrafter"/>
</dbReference>
<evidence type="ECO:0000256" key="2">
    <source>
        <dbReference type="ARBA" id="ARBA00022552"/>
    </source>
</evidence>
<dbReference type="Gene3D" id="1.10.8.100">
    <property type="entry name" value="Ribosomal RNA adenine dimethylase-like, domain 2"/>
    <property type="match status" value="1"/>
</dbReference>
<dbReference type="PANTHER" id="PTHR11727:SF7">
    <property type="entry name" value="DIMETHYLADENOSINE TRANSFERASE-RELATED"/>
    <property type="match status" value="1"/>
</dbReference>
<evidence type="ECO:0000256" key="6">
    <source>
        <dbReference type="ARBA" id="ARBA00022884"/>
    </source>
</evidence>
<dbReference type="AlphaFoldDB" id="A0A1I2LQH4"/>
<evidence type="ECO:0000256" key="4">
    <source>
        <dbReference type="ARBA" id="ARBA00022679"/>
    </source>
</evidence>
<evidence type="ECO:0000313" key="12">
    <source>
        <dbReference type="Proteomes" id="UP000182135"/>
    </source>
</evidence>
<evidence type="ECO:0000256" key="1">
    <source>
        <dbReference type="ARBA" id="ARBA00022490"/>
    </source>
</evidence>
<evidence type="ECO:0000256" key="8">
    <source>
        <dbReference type="PROSITE-ProRule" id="PRU01026"/>
    </source>
</evidence>
<dbReference type="SUPFAM" id="SSF53335">
    <property type="entry name" value="S-adenosyl-L-methionine-dependent methyltransferases"/>
    <property type="match status" value="1"/>
</dbReference>
<keyword evidence="12" id="KW-1185">Reference proteome</keyword>
<feature type="domain" description="Ribosomal RNA adenine methylase transferase N-terminal" evidence="9">
    <location>
        <begin position="31"/>
        <end position="203"/>
    </location>
</feature>
<dbReference type="SMART" id="SM00650">
    <property type="entry name" value="rADc"/>
    <property type="match status" value="1"/>
</dbReference>
<keyword evidence="3 7" id="KW-0489">Methyltransferase</keyword>
<keyword evidence="5 7" id="KW-0949">S-adenosyl-L-methionine</keyword>
<evidence type="ECO:0000259" key="9">
    <source>
        <dbReference type="SMART" id="SM00650"/>
    </source>
</evidence>
<dbReference type="EMBL" id="QAMZ01000025">
    <property type="protein sequence ID" value="PWL54248.1"/>
    <property type="molecule type" value="Genomic_DNA"/>
</dbReference>
<dbReference type="RefSeq" id="WP_074845381.1">
    <property type="nucleotide sequence ID" value="NZ_BAAACD010000044.1"/>
</dbReference>
<dbReference type="EC" id="2.1.1.182" evidence="7"/>
<dbReference type="GO" id="GO:0003723">
    <property type="term" value="F:RNA binding"/>
    <property type="evidence" value="ECO:0007669"/>
    <property type="project" value="UniProtKB-UniRule"/>
</dbReference>
<protein>
    <recommendedName>
        <fullName evidence="7">Ribosomal RNA small subunit methyltransferase A</fullName>
        <ecNumber evidence="7">2.1.1.182</ecNumber>
    </recommendedName>
    <alternativeName>
        <fullName evidence="7">16S rRNA (adenine(1518)-N(6)/adenine(1519)-N(6))-dimethyltransferase</fullName>
    </alternativeName>
    <alternativeName>
        <fullName evidence="7">16S rRNA dimethyladenosine transferase</fullName>
    </alternativeName>
    <alternativeName>
        <fullName evidence="7">16S rRNA dimethylase</fullName>
    </alternativeName>
    <alternativeName>
        <fullName evidence="7">S-adenosylmethionine-6-N', N'-adenosyl(rRNA) dimethyltransferase</fullName>
    </alternativeName>
</protein>
<comment type="catalytic activity">
    <reaction evidence="7">
        <text>adenosine(1518)/adenosine(1519) in 16S rRNA + 4 S-adenosyl-L-methionine = N(6)-dimethyladenosine(1518)/N(6)-dimethyladenosine(1519) in 16S rRNA + 4 S-adenosyl-L-homocysteine + 4 H(+)</text>
        <dbReference type="Rhea" id="RHEA:19609"/>
        <dbReference type="Rhea" id="RHEA-COMP:10232"/>
        <dbReference type="Rhea" id="RHEA-COMP:10233"/>
        <dbReference type="ChEBI" id="CHEBI:15378"/>
        <dbReference type="ChEBI" id="CHEBI:57856"/>
        <dbReference type="ChEBI" id="CHEBI:59789"/>
        <dbReference type="ChEBI" id="CHEBI:74411"/>
        <dbReference type="ChEBI" id="CHEBI:74493"/>
        <dbReference type="EC" id="2.1.1.182"/>
    </reaction>
</comment>
<reference evidence="10 13" key="2">
    <citation type="submission" date="2018-03" db="EMBL/GenBank/DDBJ databases">
        <title>The uncultured portion of the human microbiome is neutrally assembled.</title>
        <authorList>
            <person name="Jeraldo P."/>
            <person name="Boardman L."/>
            <person name="White B.A."/>
            <person name="Nelson H."/>
            <person name="Goldenfeld N."/>
            <person name="Chia N."/>
        </authorList>
    </citation>
    <scope>NUCLEOTIDE SEQUENCE [LARGE SCALE GENOMIC DNA]</scope>
    <source>
        <strain evidence="10">CIM:MAG 903</strain>
    </source>
</reference>
<name>A0A1I2LQH4_9CLOT</name>
<dbReference type="Proteomes" id="UP000182135">
    <property type="component" value="Unassembled WGS sequence"/>
</dbReference>
<sequence>MNTPTTKELVQKYNFKFSKALGQNFLIDDKVITDIVDGAEICKDDYVIEIGPGVGTLTRVLLPRAKKVTSIELDNDLIPILTEELKDFDNFELIHKDALKVDINELIGEEKSVKMAANLPYYVTTPIITKMITSNYNFKSLTIMIQKEVAERIDAEPNCKEYGSLSVLVQFYCDTKIIRKVSPASFIPRPKVESIVIRLDKLAEPRIKVKDEKLFFTVVRDSFNMRRKTLWNALKPIGLPKEKMEKAFEISGIDQKRRGETLSIEEFGKLSDAIYDMRKAD</sequence>
<dbReference type="STRING" id="1529.SAMN04487885_11123"/>
<dbReference type="InterPro" id="IPR011530">
    <property type="entry name" value="rRNA_adenine_dimethylase"/>
</dbReference>
<dbReference type="InterPro" id="IPR020596">
    <property type="entry name" value="rRNA_Ade_Mease_Trfase_CS"/>
</dbReference>
<feature type="binding site" evidence="7 8">
    <location>
        <position position="118"/>
    </location>
    <ligand>
        <name>S-adenosyl-L-methionine</name>
        <dbReference type="ChEBI" id="CHEBI:59789"/>
    </ligand>
</feature>
<keyword evidence="2 7" id="KW-0698">rRNA processing</keyword>
<feature type="binding site" evidence="7 8">
    <location>
        <position position="51"/>
    </location>
    <ligand>
        <name>S-adenosyl-L-methionine</name>
        <dbReference type="ChEBI" id="CHEBI:59789"/>
    </ligand>
</feature>
<comment type="subcellular location">
    <subcellularLocation>
        <location evidence="7">Cytoplasm</location>
    </subcellularLocation>
</comment>
<proteinExistence type="inferred from homology"/>
<dbReference type="Proteomes" id="UP000246114">
    <property type="component" value="Unassembled WGS sequence"/>
</dbReference>
<feature type="binding site" evidence="7 8">
    <location>
        <position position="26"/>
    </location>
    <ligand>
        <name>S-adenosyl-L-methionine</name>
        <dbReference type="ChEBI" id="CHEBI:59789"/>
    </ligand>
</feature>
<dbReference type="Pfam" id="PF00398">
    <property type="entry name" value="RrnaAD"/>
    <property type="match status" value="1"/>
</dbReference>
<keyword evidence="1 7" id="KW-0963">Cytoplasm</keyword>
<evidence type="ECO:0000256" key="3">
    <source>
        <dbReference type="ARBA" id="ARBA00022603"/>
    </source>
</evidence>
<dbReference type="PANTHER" id="PTHR11727">
    <property type="entry name" value="DIMETHYLADENOSINE TRANSFERASE"/>
    <property type="match status" value="1"/>
</dbReference>
<dbReference type="GO" id="GO:0052908">
    <property type="term" value="F:16S rRNA (adenine(1518)-N(6)/adenine(1519)-N(6))-dimethyltransferase activity"/>
    <property type="evidence" value="ECO:0007669"/>
    <property type="project" value="UniProtKB-EC"/>
</dbReference>
<dbReference type="OrthoDB" id="9814755at2"/>
<feature type="binding site" evidence="7 8">
    <location>
        <position position="24"/>
    </location>
    <ligand>
        <name>S-adenosyl-L-methionine</name>
        <dbReference type="ChEBI" id="CHEBI:59789"/>
    </ligand>
</feature>
<dbReference type="HAMAP" id="MF_00607">
    <property type="entry name" value="16SrRNA_methyltr_A"/>
    <property type="match status" value="1"/>
</dbReference>
<reference evidence="11 12" key="1">
    <citation type="submission" date="2016-10" db="EMBL/GenBank/DDBJ databases">
        <authorList>
            <person name="de Groot N.N."/>
        </authorList>
    </citation>
    <scope>NUCLEOTIDE SEQUENCE [LARGE SCALE GENOMIC DNA]</scope>
    <source>
        <strain evidence="11 12">NLAE-zl-G419</strain>
    </source>
</reference>
<dbReference type="FunFam" id="3.40.50.150:FF:000023">
    <property type="entry name" value="Ribosomal RNA small subunit methyltransferase A"/>
    <property type="match status" value="1"/>
</dbReference>
<feature type="binding site" evidence="7 8">
    <location>
        <position position="72"/>
    </location>
    <ligand>
        <name>S-adenosyl-L-methionine</name>
        <dbReference type="ChEBI" id="CHEBI:59789"/>
    </ligand>
</feature>
<dbReference type="Gene3D" id="3.40.50.150">
    <property type="entry name" value="Vaccinia Virus protein VP39"/>
    <property type="match status" value="1"/>
</dbReference>
<evidence type="ECO:0000313" key="10">
    <source>
        <dbReference type="EMBL" id="PWL54248.1"/>
    </source>
</evidence>
<evidence type="ECO:0000256" key="7">
    <source>
        <dbReference type="HAMAP-Rule" id="MF_00607"/>
    </source>
</evidence>
<accession>A0A1I2LQH4</accession>
<comment type="similarity">
    <text evidence="7">Belongs to the class I-like SAM-binding methyltransferase superfamily. rRNA adenine N(6)-methyltransferase family. RsmA subfamily.</text>
</comment>
<organism evidence="11 12">
    <name type="scientific">Clostridium cadaveris</name>
    <dbReference type="NCBI Taxonomy" id="1529"/>
    <lineage>
        <taxon>Bacteria</taxon>
        <taxon>Bacillati</taxon>
        <taxon>Bacillota</taxon>
        <taxon>Clostridia</taxon>
        <taxon>Eubacteriales</taxon>
        <taxon>Clostridiaceae</taxon>
        <taxon>Clostridium</taxon>
    </lineage>
</organism>
<dbReference type="PROSITE" id="PS01131">
    <property type="entry name" value="RRNA_A_DIMETH"/>
    <property type="match status" value="1"/>
</dbReference>
<evidence type="ECO:0000256" key="5">
    <source>
        <dbReference type="ARBA" id="ARBA00022691"/>
    </source>
</evidence>
<keyword evidence="6 7" id="KW-0694">RNA-binding</keyword>
<feature type="binding site" evidence="7 8">
    <location>
        <position position="97"/>
    </location>
    <ligand>
        <name>S-adenosyl-L-methionine</name>
        <dbReference type="ChEBI" id="CHEBI:59789"/>
    </ligand>
</feature>
<dbReference type="InterPro" id="IPR029063">
    <property type="entry name" value="SAM-dependent_MTases_sf"/>
</dbReference>
<dbReference type="EMBL" id="FOOE01000011">
    <property type="protein sequence ID" value="SFF80679.1"/>
    <property type="molecule type" value="Genomic_DNA"/>
</dbReference>
<dbReference type="PROSITE" id="PS51689">
    <property type="entry name" value="SAM_RNA_A_N6_MT"/>
    <property type="match status" value="1"/>
</dbReference>
<dbReference type="InterPro" id="IPR020598">
    <property type="entry name" value="rRNA_Ade_methylase_Trfase_N"/>
</dbReference>
<dbReference type="InterPro" id="IPR023165">
    <property type="entry name" value="rRNA_Ade_diMease-like_C"/>
</dbReference>
<evidence type="ECO:0000313" key="13">
    <source>
        <dbReference type="Proteomes" id="UP000246114"/>
    </source>
</evidence>
<dbReference type="NCBIfam" id="TIGR00755">
    <property type="entry name" value="ksgA"/>
    <property type="match status" value="1"/>
</dbReference>
<dbReference type="InterPro" id="IPR001737">
    <property type="entry name" value="KsgA/Erm"/>
</dbReference>
<dbReference type="eggNOG" id="COG0030">
    <property type="taxonomic scope" value="Bacteria"/>
</dbReference>
<gene>
    <name evidence="7" type="primary">rsmA</name>
    <name evidence="7" type="synonym">ksgA</name>
    <name evidence="10" type="ORF">DBY38_05015</name>
    <name evidence="11" type="ORF">SAMN04487885_11123</name>
</gene>
<evidence type="ECO:0000313" key="11">
    <source>
        <dbReference type="EMBL" id="SFF80679.1"/>
    </source>
</evidence>
<comment type="function">
    <text evidence="7">Specifically dimethylates two adjacent adenosines (A1518 and A1519) in the loop of a conserved hairpin near the 3'-end of 16S rRNA in the 30S particle. May play a critical role in biogenesis of 30S subunits.</text>
</comment>